<evidence type="ECO:0000256" key="1">
    <source>
        <dbReference type="ARBA" id="ARBA00008023"/>
    </source>
</evidence>
<evidence type="ECO:0000256" key="6">
    <source>
        <dbReference type="ARBA" id="ARBA00022842"/>
    </source>
</evidence>
<accession>A0A1D9MJ90</accession>
<keyword evidence="13" id="KW-1185">Reference proteome</keyword>
<comment type="catalytic activity">
    <reaction evidence="10">
        <text>ITP + H2O = IMP + diphosphate + H(+)</text>
        <dbReference type="Rhea" id="RHEA:29399"/>
        <dbReference type="ChEBI" id="CHEBI:15377"/>
        <dbReference type="ChEBI" id="CHEBI:15378"/>
        <dbReference type="ChEBI" id="CHEBI:33019"/>
        <dbReference type="ChEBI" id="CHEBI:58053"/>
        <dbReference type="ChEBI" id="CHEBI:61402"/>
        <dbReference type="EC" id="3.6.1.66"/>
    </reaction>
</comment>
<feature type="binding site" evidence="10">
    <location>
        <position position="82"/>
    </location>
    <ligand>
        <name>substrate</name>
    </ligand>
</feature>
<proteinExistence type="inferred from homology"/>
<dbReference type="EC" id="3.6.1.66" evidence="10"/>
<keyword evidence="6 10" id="KW-0460">Magnesium</keyword>
<comment type="subunit">
    <text evidence="2 10">Homodimer.</text>
</comment>
<dbReference type="GO" id="GO:0009146">
    <property type="term" value="P:purine nucleoside triphosphate catabolic process"/>
    <property type="evidence" value="ECO:0007669"/>
    <property type="project" value="UniProtKB-UniRule"/>
</dbReference>
<dbReference type="RefSeq" id="WP_071163818.1">
    <property type="nucleotide sequence ID" value="NZ_CP017812.1"/>
</dbReference>
<evidence type="ECO:0000313" key="13">
    <source>
        <dbReference type="Proteomes" id="UP000176288"/>
    </source>
</evidence>
<feature type="binding site" evidence="10">
    <location>
        <begin position="164"/>
        <end position="167"/>
    </location>
    <ligand>
        <name>substrate</name>
    </ligand>
</feature>
<dbReference type="AlphaFoldDB" id="A0A1D9MJ90"/>
<dbReference type="GO" id="GO:0017111">
    <property type="term" value="F:ribonucleoside triphosphate phosphatase activity"/>
    <property type="evidence" value="ECO:0007669"/>
    <property type="project" value="InterPro"/>
</dbReference>
<comment type="cofactor">
    <cofactor evidence="10">
        <name>Mg(2+)</name>
        <dbReference type="ChEBI" id="CHEBI:18420"/>
    </cofactor>
    <text evidence="10">Binds 1 Mg(2+) ion per subunit.</text>
</comment>
<comment type="function">
    <text evidence="10">Pyrophosphatase that catalyzes the hydrolysis of nucleoside triphosphates to their monophosphate derivatives, with a high preference for the non-canonical purine nucleotides XTP (xanthosine triphosphate), dITP (deoxyinosine triphosphate) and ITP. Seems to function as a house-cleaning enzyme that removes non-canonical purine nucleotides from the nucleotide pool, thus preventing their incorporation into DNA/RNA and avoiding chromosomal lesions.</text>
</comment>
<evidence type="ECO:0000256" key="2">
    <source>
        <dbReference type="ARBA" id="ARBA00011738"/>
    </source>
</evidence>
<dbReference type="FunFam" id="3.90.950.10:FF:000001">
    <property type="entry name" value="dITP/XTP pyrophosphatase"/>
    <property type="match status" value="1"/>
</dbReference>
<feature type="binding site" evidence="10">
    <location>
        <position position="187"/>
    </location>
    <ligand>
        <name>substrate</name>
    </ligand>
</feature>
<dbReference type="Gene3D" id="3.90.950.10">
    <property type="match status" value="1"/>
</dbReference>
<evidence type="ECO:0000256" key="7">
    <source>
        <dbReference type="ARBA" id="ARBA00023080"/>
    </source>
</evidence>
<evidence type="ECO:0000256" key="4">
    <source>
        <dbReference type="ARBA" id="ARBA00022741"/>
    </source>
</evidence>
<reference evidence="12 13" key="1">
    <citation type="submission" date="2016-10" db="EMBL/GenBank/DDBJ databases">
        <title>Actinomyces aegypiusis sp. nov., isolated from the Aegypius monachus in Qinghai Tibet Plateau China.</title>
        <authorList>
            <person name="Wang Y."/>
        </authorList>
    </citation>
    <scope>NUCLEOTIDE SEQUENCE [LARGE SCALE GENOMIC DNA]</scope>
    <source>
        <strain evidence="12 13">VUL4_3</strain>
    </source>
</reference>
<dbReference type="PANTHER" id="PTHR11067:SF9">
    <property type="entry name" value="INOSINE TRIPHOSPHATE PYROPHOSPHATASE"/>
    <property type="match status" value="1"/>
</dbReference>
<name>A0A1D9MJ90_9ACTO</name>
<dbReference type="STRING" id="1912795.BK816_02750"/>
<dbReference type="GO" id="GO:0036222">
    <property type="term" value="F:XTP diphosphatase activity"/>
    <property type="evidence" value="ECO:0007669"/>
    <property type="project" value="UniProtKB-UniRule"/>
</dbReference>
<dbReference type="InterPro" id="IPR002637">
    <property type="entry name" value="RdgB/HAM1"/>
</dbReference>
<sequence length="208" mass="21984">MSDLSLGNAKLVLATHNAHKVGELRTILAQAIPGFEADWLIGAADLHLTEPIEDGVTFAANSLLKARAVAEQTGLPAIADDSGICVEVLGGAPGIFSARWCGHHGDDNANLDLLLAQLADIAPEHRQASFVAAAALVLPSGEEFVELGEVKGSLLFERTGEGGFGYDPIFAPEGDYRSMAQLPPEEKNQISHRGRAFRALAPKIAELL</sequence>
<gene>
    <name evidence="12" type="ORF">BK816_02750</name>
</gene>
<dbReference type="GO" id="GO:0009117">
    <property type="term" value="P:nucleotide metabolic process"/>
    <property type="evidence" value="ECO:0007669"/>
    <property type="project" value="UniProtKB-KW"/>
</dbReference>
<dbReference type="PANTHER" id="PTHR11067">
    <property type="entry name" value="INOSINE TRIPHOSPHATE PYROPHOSPHATASE/HAM1 PROTEIN"/>
    <property type="match status" value="1"/>
</dbReference>
<evidence type="ECO:0000256" key="8">
    <source>
        <dbReference type="ARBA" id="ARBA00051875"/>
    </source>
</evidence>
<comment type="catalytic activity">
    <reaction evidence="9 10">
        <text>XTP + H2O = XMP + diphosphate + H(+)</text>
        <dbReference type="Rhea" id="RHEA:28610"/>
        <dbReference type="ChEBI" id="CHEBI:15377"/>
        <dbReference type="ChEBI" id="CHEBI:15378"/>
        <dbReference type="ChEBI" id="CHEBI:33019"/>
        <dbReference type="ChEBI" id="CHEBI:57464"/>
        <dbReference type="ChEBI" id="CHEBI:61314"/>
        <dbReference type="EC" id="3.6.1.66"/>
    </reaction>
</comment>
<feature type="active site" description="Proton acceptor" evidence="10">
    <location>
        <position position="81"/>
    </location>
</feature>
<dbReference type="HAMAP" id="MF_01405">
    <property type="entry name" value="Non_canon_purine_NTPase"/>
    <property type="match status" value="1"/>
</dbReference>
<dbReference type="GO" id="GO:0046872">
    <property type="term" value="F:metal ion binding"/>
    <property type="evidence" value="ECO:0007669"/>
    <property type="project" value="UniProtKB-KW"/>
</dbReference>
<dbReference type="OrthoDB" id="9807456at2"/>
<keyword evidence="7 10" id="KW-0546">Nucleotide metabolism</keyword>
<dbReference type="CDD" id="cd00515">
    <property type="entry name" value="HAM1"/>
    <property type="match status" value="1"/>
</dbReference>
<evidence type="ECO:0000256" key="9">
    <source>
        <dbReference type="ARBA" id="ARBA00052017"/>
    </source>
</evidence>
<comment type="similarity">
    <text evidence="1 10 11">Belongs to the HAM1 NTPase family.</text>
</comment>
<dbReference type="InterPro" id="IPR020922">
    <property type="entry name" value="dITP/XTP_pyrophosphatase"/>
</dbReference>
<feature type="binding site" evidence="10">
    <location>
        <begin position="192"/>
        <end position="193"/>
    </location>
    <ligand>
        <name>substrate</name>
    </ligand>
</feature>
<dbReference type="InterPro" id="IPR029001">
    <property type="entry name" value="ITPase-like_fam"/>
</dbReference>
<dbReference type="GO" id="GO:0035870">
    <property type="term" value="F:dITP diphosphatase activity"/>
    <property type="evidence" value="ECO:0007669"/>
    <property type="project" value="UniProtKB-UniRule"/>
</dbReference>
<dbReference type="KEGG" id="avu:BK816_02750"/>
<dbReference type="Proteomes" id="UP000176288">
    <property type="component" value="Chromosome"/>
</dbReference>
<dbReference type="GO" id="GO:0000166">
    <property type="term" value="F:nucleotide binding"/>
    <property type="evidence" value="ECO:0007669"/>
    <property type="project" value="UniProtKB-KW"/>
</dbReference>
<feature type="binding site" evidence="10">
    <location>
        <begin position="15"/>
        <end position="20"/>
    </location>
    <ligand>
        <name>substrate</name>
    </ligand>
</feature>
<feature type="binding site" evidence="10">
    <location>
        <position position="81"/>
    </location>
    <ligand>
        <name>Mg(2+)</name>
        <dbReference type="ChEBI" id="CHEBI:18420"/>
    </ligand>
</feature>
<keyword evidence="4 10" id="KW-0547">Nucleotide-binding</keyword>
<organism evidence="12 13">
    <name type="scientific">Boudabousia tangfeifanii</name>
    <dbReference type="NCBI Taxonomy" id="1912795"/>
    <lineage>
        <taxon>Bacteria</taxon>
        <taxon>Bacillati</taxon>
        <taxon>Actinomycetota</taxon>
        <taxon>Actinomycetes</taxon>
        <taxon>Actinomycetales</taxon>
        <taxon>Actinomycetaceae</taxon>
        <taxon>Boudabousia</taxon>
    </lineage>
</organism>
<protein>
    <recommendedName>
        <fullName evidence="10">dITP/XTP pyrophosphatase</fullName>
        <ecNumber evidence="10">3.6.1.66</ecNumber>
    </recommendedName>
    <alternativeName>
        <fullName evidence="10">Non-canonical purine NTP pyrophosphatase</fullName>
    </alternativeName>
    <alternativeName>
        <fullName evidence="10">Non-standard purine NTP pyrophosphatase</fullName>
    </alternativeName>
    <alternativeName>
        <fullName evidence="10">Nucleoside-triphosphate diphosphatase</fullName>
    </alternativeName>
    <alternativeName>
        <fullName evidence="10">Nucleoside-triphosphate pyrophosphatase</fullName>
        <shortName evidence="10">NTPase</shortName>
    </alternativeName>
</protein>
<evidence type="ECO:0000256" key="10">
    <source>
        <dbReference type="HAMAP-Rule" id="MF_01405"/>
    </source>
</evidence>
<evidence type="ECO:0000256" key="3">
    <source>
        <dbReference type="ARBA" id="ARBA00022723"/>
    </source>
</evidence>
<evidence type="ECO:0000256" key="5">
    <source>
        <dbReference type="ARBA" id="ARBA00022801"/>
    </source>
</evidence>
<comment type="caution">
    <text evidence="10">Lacks conserved residue(s) required for the propagation of feature annotation.</text>
</comment>
<dbReference type="GO" id="GO:0036220">
    <property type="term" value="F:ITP diphosphatase activity"/>
    <property type="evidence" value="ECO:0007669"/>
    <property type="project" value="UniProtKB-UniRule"/>
</dbReference>
<evidence type="ECO:0000313" key="12">
    <source>
        <dbReference type="EMBL" id="AOZ72352.1"/>
    </source>
</evidence>
<keyword evidence="5 10" id="KW-0378">Hydrolase</keyword>
<dbReference type="NCBIfam" id="TIGR00042">
    <property type="entry name" value="RdgB/HAM1 family non-canonical purine NTP pyrophosphatase"/>
    <property type="match status" value="1"/>
</dbReference>
<dbReference type="Pfam" id="PF01725">
    <property type="entry name" value="Ham1p_like"/>
    <property type="match status" value="1"/>
</dbReference>
<keyword evidence="3 10" id="KW-0479">Metal-binding</keyword>
<dbReference type="GO" id="GO:0005829">
    <property type="term" value="C:cytosol"/>
    <property type="evidence" value="ECO:0007669"/>
    <property type="project" value="TreeGrafter"/>
</dbReference>
<comment type="catalytic activity">
    <reaction evidence="8 10">
        <text>dITP + H2O = dIMP + diphosphate + H(+)</text>
        <dbReference type="Rhea" id="RHEA:28342"/>
        <dbReference type="ChEBI" id="CHEBI:15377"/>
        <dbReference type="ChEBI" id="CHEBI:15378"/>
        <dbReference type="ChEBI" id="CHEBI:33019"/>
        <dbReference type="ChEBI" id="CHEBI:61194"/>
        <dbReference type="ChEBI" id="CHEBI:61382"/>
        <dbReference type="EC" id="3.6.1.66"/>
    </reaction>
</comment>
<evidence type="ECO:0000256" key="11">
    <source>
        <dbReference type="RuleBase" id="RU003781"/>
    </source>
</evidence>
<dbReference type="SUPFAM" id="SSF52972">
    <property type="entry name" value="ITPase-like"/>
    <property type="match status" value="1"/>
</dbReference>
<dbReference type="EMBL" id="CP017812">
    <property type="protein sequence ID" value="AOZ72352.1"/>
    <property type="molecule type" value="Genomic_DNA"/>
</dbReference>